<dbReference type="Proteomes" id="UP000236845">
    <property type="component" value="Unassembled WGS sequence"/>
</dbReference>
<protein>
    <submittedName>
        <fullName evidence="2">Uncharacterized protein</fullName>
    </submittedName>
</protein>
<reference evidence="3" key="1">
    <citation type="submission" date="2017-09" db="EMBL/GenBank/DDBJ databases">
        <title>Depth-based differentiation of microbial function through sediment-hosted aquifers and enrichment of novel symbionts in the deep terrestrial subsurface.</title>
        <authorList>
            <person name="Probst A.J."/>
            <person name="Ladd B."/>
            <person name="Jarett J.K."/>
            <person name="Geller-Mcgrath D.E."/>
            <person name="Sieber C.M.K."/>
            <person name="Emerson J.B."/>
            <person name="Anantharaman K."/>
            <person name="Thomas B.C."/>
            <person name="Malmstrom R."/>
            <person name="Stieglmeier M."/>
            <person name="Klingl A."/>
            <person name="Woyke T."/>
            <person name="Ryan C.M."/>
            <person name="Banfield J.F."/>
        </authorList>
    </citation>
    <scope>NUCLEOTIDE SEQUENCE [LARGE SCALE GENOMIC DNA]</scope>
</reference>
<name>A0A2H0YQT7_9BACT</name>
<sequence length="67" mass="7578">MFLGIFLLQIFTVAALLSILSFLISNSGWIEAMTAGFLISIFFVFMFQGRLKKEFYLAIAKKFQTSG</sequence>
<accession>A0A2H0YQT7</accession>
<dbReference type="AlphaFoldDB" id="A0A2H0YQT7"/>
<evidence type="ECO:0000256" key="1">
    <source>
        <dbReference type="SAM" id="Phobius"/>
    </source>
</evidence>
<feature type="transmembrane region" description="Helical" evidence="1">
    <location>
        <begin position="28"/>
        <end position="47"/>
    </location>
</feature>
<organism evidence="2 3">
    <name type="scientific">Candidatus Kerfeldbacteria bacterium CG08_land_8_20_14_0_20_43_14</name>
    <dbReference type="NCBI Taxonomy" id="2014246"/>
    <lineage>
        <taxon>Bacteria</taxon>
        <taxon>Candidatus Kerfeldiibacteriota</taxon>
    </lineage>
</organism>
<keyword evidence="1" id="KW-1133">Transmembrane helix</keyword>
<evidence type="ECO:0000313" key="3">
    <source>
        <dbReference type="Proteomes" id="UP000236845"/>
    </source>
</evidence>
<evidence type="ECO:0000313" key="2">
    <source>
        <dbReference type="EMBL" id="PIS40864.1"/>
    </source>
</evidence>
<keyword evidence="1" id="KW-0472">Membrane</keyword>
<proteinExistence type="predicted"/>
<comment type="caution">
    <text evidence="2">The sequence shown here is derived from an EMBL/GenBank/DDBJ whole genome shotgun (WGS) entry which is preliminary data.</text>
</comment>
<gene>
    <name evidence="2" type="ORF">COT26_01000</name>
</gene>
<dbReference type="EMBL" id="PEXW01000020">
    <property type="protein sequence ID" value="PIS40864.1"/>
    <property type="molecule type" value="Genomic_DNA"/>
</dbReference>
<keyword evidence="1" id="KW-0812">Transmembrane</keyword>